<name>A0A9P9EGM0_9HYPO</name>
<evidence type="ECO:0000313" key="2">
    <source>
        <dbReference type="Proteomes" id="UP000717696"/>
    </source>
</evidence>
<evidence type="ECO:0000313" key="1">
    <source>
        <dbReference type="EMBL" id="KAH7136754.1"/>
    </source>
</evidence>
<gene>
    <name evidence="1" type="ORF">B0J13DRAFT_677591</name>
</gene>
<accession>A0A9P9EGM0</accession>
<dbReference type="Gene3D" id="3.40.50.720">
    <property type="entry name" value="NAD(P)-binding Rossmann-like Domain"/>
    <property type="match status" value="1"/>
</dbReference>
<dbReference type="PANTHER" id="PTHR14097">
    <property type="entry name" value="OXIDOREDUCTASE HTATIP2"/>
    <property type="match status" value="1"/>
</dbReference>
<organism evidence="1 2">
    <name type="scientific">Dactylonectria estremocensis</name>
    <dbReference type="NCBI Taxonomy" id="1079267"/>
    <lineage>
        <taxon>Eukaryota</taxon>
        <taxon>Fungi</taxon>
        <taxon>Dikarya</taxon>
        <taxon>Ascomycota</taxon>
        <taxon>Pezizomycotina</taxon>
        <taxon>Sordariomycetes</taxon>
        <taxon>Hypocreomycetidae</taxon>
        <taxon>Hypocreales</taxon>
        <taxon>Nectriaceae</taxon>
        <taxon>Dactylonectria</taxon>
    </lineage>
</organism>
<dbReference type="EMBL" id="JAGMUU010000016">
    <property type="protein sequence ID" value="KAH7136754.1"/>
    <property type="molecule type" value="Genomic_DNA"/>
</dbReference>
<protein>
    <recommendedName>
        <fullName evidence="3">NAD(P)-binding domain-containing protein</fullName>
    </recommendedName>
</protein>
<proteinExistence type="predicted"/>
<evidence type="ECO:0008006" key="3">
    <source>
        <dbReference type="Google" id="ProtNLM"/>
    </source>
</evidence>
<dbReference type="PANTHER" id="PTHR14097:SF9">
    <property type="entry name" value="EPIMERASE, PUTATIVE (AFU_ORTHOLOGUE AFUA_8G07320)-RELATED"/>
    <property type="match status" value="1"/>
</dbReference>
<dbReference type="InterPro" id="IPR036291">
    <property type="entry name" value="NAD(P)-bd_dom_sf"/>
</dbReference>
<dbReference type="SUPFAM" id="SSF51735">
    <property type="entry name" value="NAD(P)-binding Rossmann-fold domains"/>
    <property type="match status" value="1"/>
</dbReference>
<dbReference type="Proteomes" id="UP000717696">
    <property type="component" value="Unassembled WGS sequence"/>
</dbReference>
<comment type="caution">
    <text evidence="1">The sequence shown here is derived from an EMBL/GenBank/DDBJ whole genome shotgun (WGS) entry which is preliminary data.</text>
</comment>
<reference evidence="1" key="1">
    <citation type="journal article" date="2021" name="Nat. Commun.">
        <title>Genetic determinants of endophytism in the Arabidopsis root mycobiome.</title>
        <authorList>
            <person name="Mesny F."/>
            <person name="Miyauchi S."/>
            <person name="Thiergart T."/>
            <person name="Pickel B."/>
            <person name="Atanasova L."/>
            <person name="Karlsson M."/>
            <person name="Huettel B."/>
            <person name="Barry K.W."/>
            <person name="Haridas S."/>
            <person name="Chen C."/>
            <person name="Bauer D."/>
            <person name="Andreopoulos W."/>
            <person name="Pangilinan J."/>
            <person name="LaButti K."/>
            <person name="Riley R."/>
            <person name="Lipzen A."/>
            <person name="Clum A."/>
            <person name="Drula E."/>
            <person name="Henrissat B."/>
            <person name="Kohler A."/>
            <person name="Grigoriev I.V."/>
            <person name="Martin F.M."/>
            <person name="Hacquard S."/>
        </authorList>
    </citation>
    <scope>NUCLEOTIDE SEQUENCE</scope>
    <source>
        <strain evidence="1">MPI-CAGE-AT-0021</strain>
    </source>
</reference>
<dbReference type="OrthoDB" id="3535423at2759"/>
<sequence>MKLIVAGATGYVATEVIRQALSNKAITSLVGLARRATAIPQNVASDADITKFKSVVCDDFSNYPESIRGDLSGADAVIWLIAITPTRSKTKQWDEVRKVCLDHTATGIETLSLLSDDRSTKPMRFIYTSGDRAERDQSKKPLILGEYSLMRGEAESKVLNFAKESKGRVESYVLKPGLINAPGGGSLVTRTVQAIGGMVINLPVVGLDEIAAALINLALFGAEKDTLRNDDIIELGRKALGVGQESPQAS</sequence>
<keyword evidence="2" id="KW-1185">Reference proteome</keyword>
<dbReference type="AlphaFoldDB" id="A0A9P9EGM0"/>